<evidence type="ECO:0000256" key="1">
    <source>
        <dbReference type="SAM" id="MobiDB-lite"/>
    </source>
</evidence>
<dbReference type="EMBL" id="NMUH01005623">
    <property type="protein sequence ID" value="MQM13247.1"/>
    <property type="molecule type" value="Genomic_DNA"/>
</dbReference>
<dbReference type="AlphaFoldDB" id="A0A843WYC9"/>
<dbReference type="Proteomes" id="UP000652761">
    <property type="component" value="Unassembled WGS sequence"/>
</dbReference>
<sequence>MESRAKRKHPNTDHILTIGSDFLFICRQALHSCRQLLLRFGFQNHDVSWNTVAVDRRSLAIDRQPSSVDSQISTEVRESIGAWGIPRGKLVQLRKETIQLEALAQHRCDAALNWKKPDVQLKQRSEGVQVRRHRPRWYNTSTGTKPRANSLAHREPRAPNWRGNHGRRRTTRHVYKTTCTSHTNHVKSRTKPHALIVHHTSPHVNTT</sequence>
<organism evidence="2 3">
    <name type="scientific">Colocasia esculenta</name>
    <name type="common">Wild taro</name>
    <name type="synonym">Arum esculentum</name>
    <dbReference type="NCBI Taxonomy" id="4460"/>
    <lineage>
        <taxon>Eukaryota</taxon>
        <taxon>Viridiplantae</taxon>
        <taxon>Streptophyta</taxon>
        <taxon>Embryophyta</taxon>
        <taxon>Tracheophyta</taxon>
        <taxon>Spermatophyta</taxon>
        <taxon>Magnoliopsida</taxon>
        <taxon>Liliopsida</taxon>
        <taxon>Araceae</taxon>
        <taxon>Aroideae</taxon>
        <taxon>Colocasieae</taxon>
        <taxon>Colocasia</taxon>
    </lineage>
</organism>
<evidence type="ECO:0000313" key="2">
    <source>
        <dbReference type="EMBL" id="MQM13247.1"/>
    </source>
</evidence>
<comment type="caution">
    <text evidence="2">The sequence shown here is derived from an EMBL/GenBank/DDBJ whole genome shotgun (WGS) entry which is preliminary data.</text>
</comment>
<name>A0A843WYC9_COLES</name>
<accession>A0A843WYC9</accession>
<gene>
    <name evidence="2" type="ORF">Taro_046167</name>
</gene>
<reference evidence="2" key="1">
    <citation type="submission" date="2017-07" db="EMBL/GenBank/DDBJ databases">
        <title>Taro Niue Genome Assembly and Annotation.</title>
        <authorList>
            <person name="Atibalentja N."/>
            <person name="Keating K."/>
            <person name="Fields C.J."/>
        </authorList>
    </citation>
    <scope>NUCLEOTIDE SEQUENCE</scope>
    <source>
        <strain evidence="2">Niue_2</strain>
        <tissue evidence="2">Leaf</tissue>
    </source>
</reference>
<keyword evidence="3" id="KW-1185">Reference proteome</keyword>
<proteinExistence type="predicted"/>
<protein>
    <submittedName>
        <fullName evidence="2">Uncharacterized protein</fullName>
    </submittedName>
</protein>
<evidence type="ECO:0000313" key="3">
    <source>
        <dbReference type="Proteomes" id="UP000652761"/>
    </source>
</evidence>
<feature type="region of interest" description="Disordered" evidence="1">
    <location>
        <begin position="138"/>
        <end position="169"/>
    </location>
</feature>